<reference evidence="2 3" key="1">
    <citation type="submission" date="2018-11" db="EMBL/GenBank/DDBJ databases">
        <title>The Potential of Streptomyces as Biocontrol Agents against the Tomato grey mould, Botrytis cinerea (Gray mold) Frontiers in Microbiology.</title>
        <authorList>
            <person name="Li D."/>
        </authorList>
    </citation>
    <scope>NUCLEOTIDE SEQUENCE [LARGE SCALE GENOMIC DNA]</scope>
    <source>
        <strain evidence="2 3">NEAU-LD23</strain>
    </source>
</reference>
<keyword evidence="3" id="KW-1185">Reference proteome</keyword>
<feature type="compositionally biased region" description="Polar residues" evidence="1">
    <location>
        <begin position="66"/>
        <end position="79"/>
    </location>
</feature>
<sequence length="89" mass="9344">GAARAGESAAEQVADRRPGGPAEPSDTPEEADRTQSGLPKRTPRAPRPGGRAEPRTGPGKAKPSQDAGSTHSFLSNYQSGIRRARPDER</sequence>
<feature type="region of interest" description="Disordered" evidence="1">
    <location>
        <begin position="1"/>
        <end position="89"/>
    </location>
</feature>
<accession>A0A3M8WEH8</accession>
<comment type="caution">
    <text evidence="2">The sequence shown here is derived from an EMBL/GenBank/DDBJ whole genome shotgun (WGS) entry which is preliminary data.</text>
</comment>
<proteinExistence type="predicted"/>
<evidence type="ECO:0000313" key="2">
    <source>
        <dbReference type="EMBL" id="RNG26333.1"/>
    </source>
</evidence>
<feature type="non-terminal residue" evidence="2">
    <location>
        <position position="1"/>
    </location>
</feature>
<protein>
    <submittedName>
        <fullName evidence="2">Uncharacterized protein</fullName>
    </submittedName>
</protein>
<feature type="compositionally biased region" description="Low complexity" evidence="1">
    <location>
        <begin position="47"/>
        <end position="59"/>
    </location>
</feature>
<evidence type="ECO:0000313" key="3">
    <source>
        <dbReference type="Proteomes" id="UP000275401"/>
    </source>
</evidence>
<evidence type="ECO:0000256" key="1">
    <source>
        <dbReference type="SAM" id="MobiDB-lite"/>
    </source>
</evidence>
<dbReference type="Proteomes" id="UP000275401">
    <property type="component" value="Unassembled WGS sequence"/>
</dbReference>
<dbReference type="AlphaFoldDB" id="A0A3M8WEH8"/>
<gene>
    <name evidence="2" type="ORF">EEJ42_15300</name>
</gene>
<name>A0A3M8WEH8_9ACTN</name>
<organism evidence="2 3">
    <name type="scientific">Streptomyces botrytidirepellens</name>
    <dbReference type="NCBI Taxonomy" id="2486417"/>
    <lineage>
        <taxon>Bacteria</taxon>
        <taxon>Bacillati</taxon>
        <taxon>Actinomycetota</taxon>
        <taxon>Actinomycetes</taxon>
        <taxon>Kitasatosporales</taxon>
        <taxon>Streptomycetaceae</taxon>
        <taxon>Streptomyces</taxon>
    </lineage>
</organism>
<dbReference type="RefSeq" id="WP_425472899.1">
    <property type="nucleotide sequence ID" value="NZ_RIBZ01000197.1"/>
</dbReference>
<dbReference type="EMBL" id="RIBZ01000197">
    <property type="protein sequence ID" value="RNG26333.1"/>
    <property type="molecule type" value="Genomic_DNA"/>
</dbReference>